<dbReference type="GeneTree" id="ENSGT00990000204060"/>
<dbReference type="Proteomes" id="UP000694389">
    <property type="component" value="Unassembled WGS sequence"/>
</dbReference>
<accession>A0A8C4NXT8</accession>
<reference evidence="1" key="2">
    <citation type="submission" date="2025-09" db="UniProtKB">
        <authorList>
            <consortium name="Ensembl"/>
        </authorList>
    </citation>
    <scope>IDENTIFICATION</scope>
</reference>
<evidence type="ECO:0000313" key="2">
    <source>
        <dbReference type="Proteomes" id="UP000694389"/>
    </source>
</evidence>
<sequence>MSLRSYVTPLGVIHGSLINSKLIFPHRKSGISRFCQTQRAPITRLHLPPLLRLDESGEVGVQLALLVDPPLLQAAPPLLLRYPQSAGNVVAEVQTLLLRQVVSWKENVADGLVVVLHLQVTLAHEEVGFHRLAVQLQSVSAVGQSFTVLLQLHVAQRSVGVVRRDGRTVAGRSLQVLAVEEEAVSLLLQLLSRQRGALLRAL</sequence>
<reference evidence="1" key="1">
    <citation type="submission" date="2025-08" db="UniProtKB">
        <authorList>
            <consortium name="Ensembl"/>
        </authorList>
    </citation>
    <scope>IDENTIFICATION</scope>
</reference>
<protein>
    <submittedName>
        <fullName evidence="1">Uncharacterized protein</fullName>
    </submittedName>
</protein>
<keyword evidence="2" id="KW-1185">Reference proteome</keyword>
<evidence type="ECO:0000313" key="1">
    <source>
        <dbReference type="Ensembl" id="ENSDLAP00005055318.1"/>
    </source>
</evidence>
<dbReference type="Ensembl" id="ENSDLAT00005058745.2">
    <property type="protein sequence ID" value="ENSDLAP00005055318.1"/>
    <property type="gene ID" value="ENSDLAG00005023624.2"/>
</dbReference>
<dbReference type="AlphaFoldDB" id="A0A8C4NXT8"/>
<organism evidence="1 2">
    <name type="scientific">Dicentrarchus labrax</name>
    <name type="common">European seabass</name>
    <name type="synonym">Morone labrax</name>
    <dbReference type="NCBI Taxonomy" id="13489"/>
    <lineage>
        <taxon>Eukaryota</taxon>
        <taxon>Metazoa</taxon>
        <taxon>Chordata</taxon>
        <taxon>Craniata</taxon>
        <taxon>Vertebrata</taxon>
        <taxon>Euteleostomi</taxon>
        <taxon>Actinopterygii</taxon>
        <taxon>Neopterygii</taxon>
        <taxon>Teleostei</taxon>
        <taxon>Neoteleostei</taxon>
        <taxon>Acanthomorphata</taxon>
        <taxon>Eupercaria</taxon>
        <taxon>Moronidae</taxon>
        <taxon>Dicentrarchus</taxon>
    </lineage>
</organism>
<name>A0A8C4NXT8_DICLA</name>
<proteinExistence type="predicted"/>